<evidence type="ECO:0000313" key="2">
    <source>
        <dbReference type="EMBL" id="RDC58991.1"/>
    </source>
</evidence>
<evidence type="ECO:0000313" key="3">
    <source>
        <dbReference type="Proteomes" id="UP000253727"/>
    </source>
</evidence>
<protein>
    <recommendedName>
        <fullName evidence="4">DUF4402 domain-containing protein</fullName>
    </recommendedName>
</protein>
<feature type="chain" id="PRO_5016844407" description="DUF4402 domain-containing protein" evidence="1">
    <location>
        <begin position="17"/>
        <end position="175"/>
    </location>
</feature>
<dbReference type="AlphaFoldDB" id="A0A369Q255"/>
<sequence>MAAAFALPSATAFAQAAHSQSITTRTQVTDGMQLSNPWDMDFGVVLVQGAGTIVMTPAADTTCTVTGQLIHNGTCVASQFDATGAFLRRIRIRKPAQNRIVLTGPGADMIVSNVVIGGETGILRLTQNGRSRNIRYLVINPDGTFTFKMGGTLTVAADQAPGLYTGQFEVNLDYD</sequence>
<name>A0A369Q255_9SPHN</name>
<proteinExistence type="predicted"/>
<evidence type="ECO:0008006" key="4">
    <source>
        <dbReference type="Google" id="ProtNLM"/>
    </source>
</evidence>
<evidence type="ECO:0000256" key="1">
    <source>
        <dbReference type="SAM" id="SignalP"/>
    </source>
</evidence>
<dbReference type="InterPro" id="IPR025514">
    <property type="entry name" value="DUF4402"/>
</dbReference>
<dbReference type="Proteomes" id="UP000253727">
    <property type="component" value="Unassembled WGS sequence"/>
</dbReference>
<keyword evidence="3" id="KW-1185">Reference proteome</keyword>
<dbReference type="EMBL" id="QBKA01000002">
    <property type="protein sequence ID" value="RDC58991.1"/>
    <property type="molecule type" value="Genomic_DNA"/>
</dbReference>
<comment type="caution">
    <text evidence="2">The sequence shown here is derived from an EMBL/GenBank/DDBJ whole genome shotgun (WGS) entry which is preliminary data.</text>
</comment>
<accession>A0A369Q255</accession>
<organism evidence="2 3">
    <name type="scientific">Alteripontixanthobacter maritimus</name>
    <dbReference type="NCBI Taxonomy" id="2161824"/>
    <lineage>
        <taxon>Bacteria</taxon>
        <taxon>Pseudomonadati</taxon>
        <taxon>Pseudomonadota</taxon>
        <taxon>Alphaproteobacteria</taxon>
        <taxon>Sphingomonadales</taxon>
        <taxon>Erythrobacteraceae</taxon>
        <taxon>Alteripontixanthobacter</taxon>
    </lineage>
</organism>
<reference evidence="2 3" key="1">
    <citation type="submission" date="2018-04" db="EMBL/GenBank/DDBJ databases">
        <title>Altererythrobacter sp. HME9302 genome sequencing and assembly.</title>
        <authorList>
            <person name="Kang H."/>
            <person name="Kim H."/>
            <person name="Joh K."/>
        </authorList>
    </citation>
    <scope>NUCLEOTIDE SEQUENCE [LARGE SCALE GENOMIC DNA]</scope>
    <source>
        <strain evidence="2 3">HME9302</strain>
    </source>
</reference>
<keyword evidence="1" id="KW-0732">Signal</keyword>
<gene>
    <name evidence="2" type="ORF">HME9302_00168</name>
</gene>
<feature type="signal peptide" evidence="1">
    <location>
        <begin position="1"/>
        <end position="16"/>
    </location>
</feature>
<dbReference type="Pfam" id="PF14352">
    <property type="entry name" value="DUF4402"/>
    <property type="match status" value="1"/>
</dbReference>